<dbReference type="Pfam" id="PF14693">
    <property type="entry name" value="Ribosomal_TL5_C"/>
    <property type="match status" value="1"/>
</dbReference>
<dbReference type="InterPro" id="IPR011035">
    <property type="entry name" value="Ribosomal_bL25/Gln-tRNA_synth"/>
</dbReference>
<dbReference type="EMBL" id="LR746270">
    <property type="protein sequence ID" value="CAA7399518.1"/>
    <property type="molecule type" value="Genomic_DNA"/>
</dbReference>
<dbReference type="Gene3D" id="2.170.120.20">
    <property type="entry name" value="Ribosomal protein L25, beta domain"/>
    <property type="match status" value="1"/>
</dbReference>
<dbReference type="GO" id="GO:0006412">
    <property type="term" value="P:translation"/>
    <property type="evidence" value="ECO:0007669"/>
    <property type="project" value="InterPro"/>
</dbReference>
<dbReference type="InterPro" id="IPR020930">
    <property type="entry name" value="Ribosomal_uL5_bac-type"/>
</dbReference>
<name>A0A7I8KR02_SPIIN</name>
<dbReference type="GO" id="GO:0008097">
    <property type="term" value="F:5S rRNA binding"/>
    <property type="evidence" value="ECO:0007669"/>
    <property type="project" value="TreeGrafter"/>
</dbReference>
<dbReference type="OrthoDB" id="193674at2759"/>
<accession>A0A7I8KR02</accession>
<evidence type="ECO:0000313" key="3">
    <source>
        <dbReference type="Proteomes" id="UP000663760"/>
    </source>
</evidence>
<proteinExistence type="predicted"/>
<dbReference type="FunFam" id="2.170.120.20:FF:000006">
    <property type="entry name" value="Ribosomal protein L25/Gln-tRNA synthetase, anti-codon-binding domain-containing protein"/>
    <property type="match status" value="1"/>
</dbReference>
<protein>
    <recommendedName>
        <fullName evidence="1">Large ribosomal subunit protein bL25 beta domain-containing protein</fullName>
    </recommendedName>
</protein>
<dbReference type="Proteomes" id="UP000663760">
    <property type="component" value="Chromosome 7"/>
</dbReference>
<keyword evidence="3" id="KW-1185">Reference proteome</keyword>
<dbReference type="GO" id="GO:0003735">
    <property type="term" value="F:structural constituent of ribosome"/>
    <property type="evidence" value="ECO:0007669"/>
    <property type="project" value="InterPro"/>
</dbReference>
<dbReference type="PANTHER" id="PTHR33284:SF2">
    <property type="entry name" value="RIBOSOMAL PROTEIN L25_GLN-TRNA SYNTHETASE, ANTI-CODON-BINDING DOMAIN-CONTAINING PROTEIN"/>
    <property type="match status" value="1"/>
</dbReference>
<dbReference type="CDD" id="cd00495">
    <property type="entry name" value="Ribosomal_L25_TL5_CTC"/>
    <property type="match status" value="1"/>
</dbReference>
<dbReference type="AlphaFoldDB" id="A0A7I8KR02"/>
<dbReference type="SUPFAM" id="SSF50715">
    <property type="entry name" value="Ribosomal protein L25-like"/>
    <property type="match status" value="1"/>
</dbReference>
<dbReference type="InterPro" id="IPR020057">
    <property type="entry name" value="Ribosomal_bL25_b-dom"/>
</dbReference>
<evidence type="ECO:0000259" key="1">
    <source>
        <dbReference type="Pfam" id="PF14693"/>
    </source>
</evidence>
<dbReference type="InterPro" id="IPR037121">
    <property type="entry name" value="Ribosomal_bL25_C"/>
</dbReference>
<dbReference type="PANTHER" id="PTHR33284">
    <property type="entry name" value="RIBOSOMAL PROTEIN L25/GLN-TRNA SYNTHETASE, ANTI-CODON-BINDING DOMAIN-CONTAINING PROTEIN"/>
    <property type="match status" value="1"/>
</dbReference>
<organism evidence="2 3">
    <name type="scientific">Spirodela intermedia</name>
    <name type="common">Intermediate duckweed</name>
    <dbReference type="NCBI Taxonomy" id="51605"/>
    <lineage>
        <taxon>Eukaryota</taxon>
        <taxon>Viridiplantae</taxon>
        <taxon>Streptophyta</taxon>
        <taxon>Embryophyta</taxon>
        <taxon>Tracheophyta</taxon>
        <taxon>Spermatophyta</taxon>
        <taxon>Magnoliopsida</taxon>
        <taxon>Liliopsida</taxon>
        <taxon>Araceae</taxon>
        <taxon>Lemnoideae</taxon>
        <taxon>Spirodela</taxon>
    </lineage>
</organism>
<dbReference type="GO" id="GO:0022625">
    <property type="term" value="C:cytosolic large ribosomal subunit"/>
    <property type="evidence" value="ECO:0007669"/>
    <property type="project" value="TreeGrafter"/>
</dbReference>
<dbReference type="InterPro" id="IPR029751">
    <property type="entry name" value="Ribosomal_L25_dom"/>
</dbReference>
<sequence length="240" mass="25512">MGWRSGGGTRGLLSGAGAVFSRTYYTIQAVPREHTGSRLAARERALGRIPAVVLTQGDGDGAEASRKLLLTADKKQIVTLLKRVPFFCSTTFVLQVRAGPGSSALLQSGAVLPIKIHKDAETGQILNLVLAWAGKEAALKVDVPVVYKGEDVCPGLKKGGFLQTIRPSIKYLCPSEHIPPKVEVDLAKLDIGDRVLLGDLEVHPSLQLLSKNHTMPVCKVVASKPEQPQADPVPSGVEAA</sequence>
<evidence type="ECO:0000313" key="2">
    <source>
        <dbReference type="EMBL" id="CAA7399518.1"/>
    </source>
</evidence>
<gene>
    <name evidence="2" type="ORF">SI8410_07010188</name>
</gene>
<feature type="domain" description="Large ribosomal subunit protein bL25 beta" evidence="1">
    <location>
        <begin position="139"/>
        <end position="223"/>
    </location>
</feature>
<reference evidence="2" key="1">
    <citation type="submission" date="2020-02" db="EMBL/GenBank/DDBJ databases">
        <authorList>
            <person name="Scholz U."/>
            <person name="Mascher M."/>
            <person name="Fiebig A."/>
        </authorList>
    </citation>
    <scope>NUCLEOTIDE SEQUENCE</scope>
</reference>